<sequence length="183" mass="19660">MDATVEAARAELEQEGTDAATLAALDELRTRWQQNLLAAQDFDEQQRLQDLAQRAQQEELLLQKQRLAGAAPARGSPPSRTRAPPARQAPSSPPPQSVVASQQQQQQQQQQHQPVMLPGIASFDAARRYGGHPGGALPSTMQLPHISELGSRAQPPSSAPAQLPSIGSLDPASARPQQPAPRR</sequence>
<evidence type="ECO:0000256" key="1">
    <source>
        <dbReference type="SAM" id="MobiDB-lite"/>
    </source>
</evidence>
<evidence type="ECO:0000313" key="2">
    <source>
        <dbReference type="EMBL" id="CAD9239119.1"/>
    </source>
</evidence>
<accession>A0A7S1XIE7</accession>
<dbReference type="EMBL" id="HBGI01001317">
    <property type="protein sequence ID" value="CAD9239119.1"/>
    <property type="molecule type" value="Transcribed_RNA"/>
</dbReference>
<dbReference type="AlphaFoldDB" id="A0A7S1XIE7"/>
<feature type="compositionally biased region" description="Low complexity" evidence="1">
    <location>
        <begin position="151"/>
        <end position="177"/>
    </location>
</feature>
<organism evidence="2">
    <name type="scientific">Erythrolobus australicus</name>
    <dbReference type="NCBI Taxonomy" id="1077150"/>
    <lineage>
        <taxon>Eukaryota</taxon>
        <taxon>Rhodophyta</taxon>
        <taxon>Bangiophyceae</taxon>
        <taxon>Porphyridiales</taxon>
        <taxon>Porphyridiaceae</taxon>
        <taxon>Erythrolobus</taxon>
    </lineage>
</organism>
<name>A0A7S1XIE7_9RHOD</name>
<feature type="compositionally biased region" description="Low complexity" evidence="1">
    <location>
        <begin position="62"/>
        <end position="90"/>
    </location>
</feature>
<reference evidence="2" key="1">
    <citation type="submission" date="2021-01" db="EMBL/GenBank/DDBJ databases">
        <authorList>
            <person name="Corre E."/>
            <person name="Pelletier E."/>
            <person name="Niang G."/>
            <person name="Scheremetjew M."/>
            <person name="Finn R."/>
            <person name="Kale V."/>
            <person name="Holt S."/>
            <person name="Cochrane G."/>
            <person name="Meng A."/>
            <person name="Brown T."/>
            <person name="Cohen L."/>
        </authorList>
    </citation>
    <scope>NUCLEOTIDE SEQUENCE</scope>
    <source>
        <strain evidence="2">CCMP3124</strain>
    </source>
</reference>
<protein>
    <submittedName>
        <fullName evidence="2">Uncharacterized protein</fullName>
    </submittedName>
</protein>
<gene>
    <name evidence="2" type="ORF">EAUS1353_LOCUS855</name>
</gene>
<proteinExistence type="predicted"/>
<feature type="region of interest" description="Disordered" evidence="1">
    <location>
        <begin position="62"/>
        <end position="183"/>
    </location>
</feature>
<feature type="compositionally biased region" description="Low complexity" evidence="1">
    <location>
        <begin position="97"/>
        <end position="114"/>
    </location>
</feature>